<keyword evidence="3" id="KW-1185">Reference proteome</keyword>
<evidence type="ECO:0000256" key="1">
    <source>
        <dbReference type="SAM" id="Phobius"/>
    </source>
</evidence>
<protein>
    <recommendedName>
        <fullName evidence="4">ABC transporter permease</fullName>
    </recommendedName>
</protein>
<dbReference type="RefSeq" id="WP_193667786.1">
    <property type="nucleotide sequence ID" value="NZ_JACDTV010000003.1"/>
</dbReference>
<gene>
    <name evidence="2" type="ORF">JOE61_000912</name>
</gene>
<dbReference type="Proteomes" id="UP000732378">
    <property type="component" value="Unassembled WGS sequence"/>
</dbReference>
<feature type="transmembrane region" description="Helical" evidence="1">
    <location>
        <begin position="21"/>
        <end position="43"/>
    </location>
</feature>
<reference evidence="2 3" key="1">
    <citation type="submission" date="2021-01" db="EMBL/GenBank/DDBJ databases">
        <title>Sequencing the genomes of 1000 actinobacteria strains.</title>
        <authorList>
            <person name="Klenk H.-P."/>
        </authorList>
    </citation>
    <scope>NUCLEOTIDE SEQUENCE [LARGE SCALE GENOMIC DNA]</scope>
    <source>
        <strain evidence="2 3">DSM 18239</strain>
    </source>
</reference>
<accession>A0ABS2M7C3</accession>
<keyword evidence="1" id="KW-0472">Membrane</keyword>
<feature type="transmembrane region" description="Helical" evidence="1">
    <location>
        <begin position="92"/>
        <end position="111"/>
    </location>
</feature>
<keyword evidence="1" id="KW-1133">Transmembrane helix</keyword>
<dbReference type="EMBL" id="JAFBBZ010000001">
    <property type="protein sequence ID" value="MBM7507098.1"/>
    <property type="molecule type" value="Genomic_DNA"/>
</dbReference>
<feature type="transmembrane region" description="Helical" evidence="1">
    <location>
        <begin position="63"/>
        <end position="85"/>
    </location>
</feature>
<evidence type="ECO:0008006" key="4">
    <source>
        <dbReference type="Google" id="ProtNLM"/>
    </source>
</evidence>
<keyword evidence="1" id="KW-0812">Transmembrane</keyword>
<name>A0ABS2M7C3_9ACTN</name>
<organism evidence="2 3">
    <name type="scientific">Nocardioides salarius</name>
    <dbReference type="NCBI Taxonomy" id="374513"/>
    <lineage>
        <taxon>Bacteria</taxon>
        <taxon>Bacillati</taxon>
        <taxon>Actinomycetota</taxon>
        <taxon>Actinomycetes</taxon>
        <taxon>Propionibacteriales</taxon>
        <taxon>Nocardioidaceae</taxon>
        <taxon>Nocardioides</taxon>
    </lineage>
</organism>
<evidence type="ECO:0000313" key="2">
    <source>
        <dbReference type="EMBL" id="MBM7507098.1"/>
    </source>
</evidence>
<proteinExistence type="predicted"/>
<evidence type="ECO:0000313" key="3">
    <source>
        <dbReference type="Proteomes" id="UP000732378"/>
    </source>
</evidence>
<comment type="caution">
    <text evidence="2">The sequence shown here is derived from an EMBL/GenBank/DDBJ whole genome shotgun (WGS) entry which is preliminary data.</text>
</comment>
<sequence length="115" mass="11945">MTSNRSLVLPTVQPSGLGPQAWLVRLLVAFIVVPLTGLVVLFAVSMTGWGFQTDPGDQLRRDLPMLIASAIAGAGCGAALGFALAGPRRAPILLLMAVGVVPAILKGSAYFTHSY</sequence>